<keyword evidence="3" id="KW-1185">Reference proteome</keyword>
<reference evidence="2" key="1">
    <citation type="journal article" date="2021" name="Front. Microbiol.">
        <title>Comprehensive Comparative Genomics and Phenotyping of Methylobacterium Species.</title>
        <authorList>
            <person name="Alessa O."/>
            <person name="Ogura Y."/>
            <person name="Fujitani Y."/>
            <person name="Takami H."/>
            <person name="Hayashi T."/>
            <person name="Sahin N."/>
            <person name="Tani A."/>
        </authorList>
    </citation>
    <scope>NUCLEOTIDE SEQUENCE</scope>
    <source>
        <strain evidence="2">LMG 23639</strain>
    </source>
</reference>
<dbReference type="EMBL" id="BPQR01000060">
    <property type="protein sequence ID" value="GJE08066.1"/>
    <property type="molecule type" value="Genomic_DNA"/>
</dbReference>
<gene>
    <name evidence="2" type="ORF">AOPFMNJM_3400</name>
</gene>
<dbReference type="Proteomes" id="UP001055102">
    <property type="component" value="Unassembled WGS sequence"/>
</dbReference>
<evidence type="ECO:0000313" key="2">
    <source>
        <dbReference type="EMBL" id="GJE08066.1"/>
    </source>
</evidence>
<comment type="caution">
    <text evidence="2">The sequence shown here is derived from an EMBL/GenBank/DDBJ whole genome shotgun (WGS) entry which is preliminary data.</text>
</comment>
<accession>A0ABQ4SXY0</accession>
<name>A0ABQ4SXY0_9HYPH</name>
<protein>
    <recommendedName>
        <fullName evidence="1">Aspartate/glutamate/uridylate kinase domain-containing protein</fullName>
    </recommendedName>
</protein>
<dbReference type="InterPro" id="IPR036393">
    <property type="entry name" value="AceGlu_kinase-like_sf"/>
</dbReference>
<dbReference type="Gene3D" id="3.40.1160.10">
    <property type="entry name" value="Acetylglutamate kinase-like"/>
    <property type="match status" value="1"/>
</dbReference>
<dbReference type="RefSeq" id="WP_238277528.1">
    <property type="nucleotide sequence ID" value="NZ_BPQR01000060.1"/>
</dbReference>
<dbReference type="InterPro" id="IPR001048">
    <property type="entry name" value="Asp/Glu/Uridylate_kinase"/>
</dbReference>
<feature type="domain" description="Aspartate/glutamate/uridylate kinase" evidence="1">
    <location>
        <begin position="6"/>
        <end position="76"/>
    </location>
</feature>
<proteinExistence type="predicted"/>
<sequence length="191" mass="19959">MSALHIVKIGGSLARDEARLRALLAGIADGREGPCVVVPGGGPFADAVRDVQLRLRFPDALAHRLALDAMGRMAEILGALEPRLCVETRLGRLRPGTVWDPSALRDGHPGVAESWDVTSDSLALWLAARLDAARCTLVKSADAPPGAEAGRLVRDGLVDAAFPGFAARFPGTIALRGPGRETVLSSVSEAA</sequence>
<evidence type="ECO:0000313" key="3">
    <source>
        <dbReference type="Proteomes" id="UP001055102"/>
    </source>
</evidence>
<organism evidence="2 3">
    <name type="scientific">Methylobacterium jeotgali</name>
    <dbReference type="NCBI Taxonomy" id="381630"/>
    <lineage>
        <taxon>Bacteria</taxon>
        <taxon>Pseudomonadati</taxon>
        <taxon>Pseudomonadota</taxon>
        <taxon>Alphaproteobacteria</taxon>
        <taxon>Hyphomicrobiales</taxon>
        <taxon>Methylobacteriaceae</taxon>
        <taxon>Methylobacterium</taxon>
    </lineage>
</organism>
<dbReference type="SUPFAM" id="SSF53633">
    <property type="entry name" value="Carbamate kinase-like"/>
    <property type="match status" value="1"/>
</dbReference>
<reference evidence="2" key="2">
    <citation type="submission" date="2021-08" db="EMBL/GenBank/DDBJ databases">
        <authorList>
            <person name="Tani A."/>
            <person name="Ola A."/>
            <person name="Ogura Y."/>
            <person name="Katsura K."/>
            <person name="Hayashi T."/>
        </authorList>
    </citation>
    <scope>NUCLEOTIDE SEQUENCE</scope>
    <source>
        <strain evidence="2">LMG 23639</strain>
    </source>
</reference>
<dbReference type="Pfam" id="PF00696">
    <property type="entry name" value="AA_kinase"/>
    <property type="match status" value="1"/>
</dbReference>
<evidence type="ECO:0000259" key="1">
    <source>
        <dbReference type="Pfam" id="PF00696"/>
    </source>
</evidence>